<dbReference type="PANTHER" id="PTHR24373:SF275">
    <property type="entry name" value="TIR DOMAIN-CONTAINING PROTEIN"/>
    <property type="match status" value="1"/>
</dbReference>
<feature type="coiled-coil region" evidence="4">
    <location>
        <begin position="321"/>
        <end position="373"/>
    </location>
</feature>
<evidence type="ECO:0000256" key="2">
    <source>
        <dbReference type="ARBA" id="ARBA00022729"/>
    </source>
</evidence>
<dbReference type="InterPro" id="IPR001611">
    <property type="entry name" value="Leu-rich_rpt"/>
</dbReference>
<evidence type="ECO:0000256" key="3">
    <source>
        <dbReference type="ARBA" id="ARBA00022737"/>
    </source>
</evidence>
<evidence type="ECO:0000313" key="6">
    <source>
        <dbReference type="Proteomes" id="UP000069940"/>
    </source>
</evidence>
<dbReference type="Proteomes" id="UP000069940">
    <property type="component" value="Unassembled WGS sequence"/>
</dbReference>
<dbReference type="InterPro" id="IPR050328">
    <property type="entry name" value="Dev_Immune_Receptor"/>
</dbReference>
<dbReference type="Gene3D" id="3.80.10.10">
    <property type="entry name" value="Ribonuclease Inhibitor"/>
    <property type="match status" value="1"/>
</dbReference>
<keyword evidence="6" id="KW-1185">Reference proteome</keyword>
<dbReference type="GeneID" id="109397663"/>
<dbReference type="InterPro" id="IPR032675">
    <property type="entry name" value="LRR_dom_sf"/>
</dbReference>
<sequence>MLLLSSESPQTYKKRSGQLLKHQTSVLPVKVKSVENSFRMQVILTILIVMISLNGIKPFTVQNGSNWANSIKIYDFNWPADAASIGNIPKQKRKYIFFNTIVDILPYNFTEPFEKCEGIKFVGGSVKSIHINPKLDYHHLHETSTENAIIKPDMFYKLGSFRCEKTKLSHIPENINRLKHLKYLNLEDNLIEIVQMDQLNGLDNLEYLWLSSNKIKHIYSDGPVSLPSLTEMYLDNNRLQHFAVCSWIMPTLSGLFLRGNNLTHFAIHQFPALKLLLIDENPLNCAWRDSLENTSIRLYSPTSCDEKSVGAFELDCPPPTNHQLKQLISSVNTKLSQIEEKMLNNYQQVSDRMQKIEDLLQNLTAKIIEQQNVSNDIIEAIYRIEMERASNLAKKIP</sequence>
<organism evidence="5 6">
    <name type="scientific">Aedes albopictus</name>
    <name type="common">Asian tiger mosquito</name>
    <name type="synonym">Stegomyia albopicta</name>
    <dbReference type="NCBI Taxonomy" id="7160"/>
    <lineage>
        <taxon>Eukaryota</taxon>
        <taxon>Metazoa</taxon>
        <taxon>Ecdysozoa</taxon>
        <taxon>Arthropoda</taxon>
        <taxon>Hexapoda</taxon>
        <taxon>Insecta</taxon>
        <taxon>Pterygota</taxon>
        <taxon>Neoptera</taxon>
        <taxon>Endopterygota</taxon>
        <taxon>Diptera</taxon>
        <taxon>Nematocera</taxon>
        <taxon>Culicoidea</taxon>
        <taxon>Culicidae</taxon>
        <taxon>Culicinae</taxon>
        <taxon>Aedini</taxon>
        <taxon>Aedes</taxon>
        <taxon>Stegomyia</taxon>
    </lineage>
</organism>
<evidence type="ECO:0000313" key="5">
    <source>
        <dbReference type="EnsemblMetazoa" id="AALFPA23_003499.P3885"/>
    </source>
</evidence>
<dbReference type="RefSeq" id="XP_029730282.2">
    <property type="nucleotide sequence ID" value="XM_029874422.2"/>
</dbReference>
<dbReference type="SMART" id="SM00369">
    <property type="entry name" value="LRR_TYP"/>
    <property type="match status" value="3"/>
</dbReference>
<dbReference type="EnsemblMetazoa" id="AALFPA23_003499.R3885">
    <property type="protein sequence ID" value="AALFPA23_003499.P3885"/>
    <property type="gene ID" value="AALFPA23_003499"/>
</dbReference>
<keyword evidence="2" id="KW-0732">Signal</keyword>
<dbReference type="InterPro" id="IPR003591">
    <property type="entry name" value="Leu-rich_rpt_typical-subtyp"/>
</dbReference>
<dbReference type="PANTHER" id="PTHR24373">
    <property type="entry name" value="SLIT RELATED LEUCINE-RICH REPEAT NEURONAL PROTEIN"/>
    <property type="match status" value="1"/>
</dbReference>
<dbReference type="SUPFAM" id="SSF52075">
    <property type="entry name" value="Outer arm dynein light chain 1"/>
    <property type="match status" value="1"/>
</dbReference>
<keyword evidence="4" id="KW-0175">Coiled coil</keyword>
<evidence type="ECO:0000256" key="1">
    <source>
        <dbReference type="ARBA" id="ARBA00022614"/>
    </source>
</evidence>
<reference evidence="5" key="2">
    <citation type="submission" date="2025-05" db="UniProtKB">
        <authorList>
            <consortium name="EnsemblMetazoa"/>
        </authorList>
    </citation>
    <scope>IDENTIFICATION</scope>
    <source>
        <strain evidence="5">Foshan</strain>
    </source>
</reference>
<keyword evidence="3" id="KW-0677">Repeat</keyword>
<dbReference type="Pfam" id="PF13855">
    <property type="entry name" value="LRR_8"/>
    <property type="match status" value="1"/>
</dbReference>
<reference evidence="6" key="1">
    <citation type="journal article" date="2015" name="Proc. Natl. Acad. Sci. U.S.A.">
        <title>Genome sequence of the Asian Tiger mosquito, Aedes albopictus, reveals insights into its biology, genetics, and evolution.</title>
        <authorList>
            <person name="Chen X.G."/>
            <person name="Jiang X."/>
            <person name="Gu J."/>
            <person name="Xu M."/>
            <person name="Wu Y."/>
            <person name="Deng Y."/>
            <person name="Zhang C."/>
            <person name="Bonizzoni M."/>
            <person name="Dermauw W."/>
            <person name="Vontas J."/>
            <person name="Armbruster P."/>
            <person name="Huang X."/>
            <person name="Yang Y."/>
            <person name="Zhang H."/>
            <person name="He W."/>
            <person name="Peng H."/>
            <person name="Liu Y."/>
            <person name="Wu K."/>
            <person name="Chen J."/>
            <person name="Lirakis M."/>
            <person name="Topalis P."/>
            <person name="Van Leeuwen T."/>
            <person name="Hall A.B."/>
            <person name="Jiang X."/>
            <person name="Thorpe C."/>
            <person name="Mueller R.L."/>
            <person name="Sun C."/>
            <person name="Waterhouse R.M."/>
            <person name="Yan G."/>
            <person name="Tu Z.J."/>
            <person name="Fang X."/>
            <person name="James A.A."/>
        </authorList>
    </citation>
    <scope>NUCLEOTIDE SEQUENCE [LARGE SCALE GENOMIC DNA]</scope>
    <source>
        <strain evidence="6">Foshan</strain>
    </source>
</reference>
<accession>A0ABM1XWE1</accession>
<proteinExistence type="predicted"/>
<evidence type="ECO:0000256" key="4">
    <source>
        <dbReference type="SAM" id="Coils"/>
    </source>
</evidence>
<protein>
    <submittedName>
        <fullName evidence="5">Uncharacterized protein</fullName>
    </submittedName>
</protein>
<name>A0ABM1XWE1_AEDAL</name>
<keyword evidence="1" id="KW-0433">Leucine-rich repeat</keyword>
<dbReference type="PROSITE" id="PS51450">
    <property type="entry name" value="LRR"/>
    <property type="match status" value="1"/>
</dbReference>